<organism evidence="2 3">
    <name type="scientific">Bimuria novae-zelandiae CBS 107.79</name>
    <dbReference type="NCBI Taxonomy" id="1447943"/>
    <lineage>
        <taxon>Eukaryota</taxon>
        <taxon>Fungi</taxon>
        <taxon>Dikarya</taxon>
        <taxon>Ascomycota</taxon>
        <taxon>Pezizomycotina</taxon>
        <taxon>Dothideomycetes</taxon>
        <taxon>Pleosporomycetidae</taxon>
        <taxon>Pleosporales</taxon>
        <taxon>Massarineae</taxon>
        <taxon>Didymosphaeriaceae</taxon>
        <taxon>Bimuria</taxon>
    </lineage>
</organism>
<reference evidence="2" key="1">
    <citation type="journal article" date="2020" name="Stud. Mycol.">
        <title>101 Dothideomycetes genomes: a test case for predicting lifestyles and emergence of pathogens.</title>
        <authorList>
            <person name="Haridas S."/>
            <person name="Albert R."/>
            <person name="Binder M."/>
            <person name="Bloem J."/>
            <person name="Labutti K."/>
            <person name="Salamov A."/>
            <person name="Andreopoulos B."/>
            <person name="Baker S."/>
            <person name="Barry K."/>
            <person name="Bills G."/>
            <person name="Bluhm B."/>
            <person name="Cannon C."/>
            <person name="Castanera R."/>
            <person name="Culley D."/>
            <person name="Daum C."/>
            <person name="Ezra D."/>
            <person name="Gonzalez J."/>
            <person name="Henrissat B."/>
            <person name="Kuo A."/>
            <person name="Liang C."/>
            <person name="Lipzen A."/>
            <person name="Lutzoni F."/>
            <person name="Magnuson J."/>
            <person name="Mondo S."/>
            <person name="Nolan M."/>
            <person name="Ohm R."/>
            <person name="Pangilinan J."/>
            <person name="Park H.-J."/>
            <person name="Ramirez L."/>
            <person name="Alfaro M."/>
            <person name="Sun H."/>
            <person name="Tritt A."/>
            <person name="Yoshinaga Y."/>
            <person name="Zwiers L.-H."/>
            <person name="Turgeon B."/>
            <person name="Goodwin S."/>
            <person name="Spatafora J."/>
            <person name="Crous P."/>
            <person name="Grigoriev I."/>
        </authorList>
    </citation>
    <scope>NUCLEOTIDE SEQUENCE</scope>
    <source>
        <strain evidence="2">CBS 107.79</strain>
    </source>
</reference>
<dbReference type="AlphaFoldDB" id="A0A6A5VCB5"/>
<keyword evidence="3" id="KW-1185">Reference proteome</keyword>
<protein>
    <recommendedName>
        <fullName evidence="4">BTB domain-containing protein</fullName>
    </recommendedName>
</protein>
<feature type="non-terminal residue" evidence="2">
    <location>
        <position position="228"/>
    </location>
</feature>
<gene>
    <name evidence="2" type="ORF">BU23DRAFT_364397</name>
</gene>
<evidence type="ECO:0000256" key="1">
    <source>
        <dbReference type="SAM" id="MobiDB-lite"/>
    </source>
</evidence>
<dbReference type="EMBL" id="ML976697">
    <property type="protein sequence ID" value="KAF1970877.1"/>
    <property type="molecule type" value="Genomic_DNA"/>
</dbReference>
<dbReference type="InterPro" id="IPR011333">
    <property type="entry name" value="SKP1/BTB/POZ_sf"/>
</dbReference>
<name>A0A6A5VCB5_9PLEO</name>
<dbReference type="Gene3D" id="3.30.710.10">
    <property type="entry name" value="Potassium Channel Kv1.1, Chain A"/>
    <property type="match status" value="1"/>
</dbReference>
<proteinExistence type="predicted"/>
<dbReference type="PANTHER" id="PTHR37538">
    <property type="entry name" value="BTB DOMAIN-CONTAINING PROTEIN"/>
    <property type="match status" value="1"/>
</dbReference>
<feature type="region of interest" description="Disordered" evidence="1">
    <location>
        <begin position="187"/>
        <end position="212"/>
    </location>
</feature>
<evidence type="ECO:0000313" key="2">
    <source>
        <dbReference type="EMBL" id="KAF1970877.1"/>
    </source>
</evidence>
<evidence type="ECO:0008006" key="4">
    <source>
        <dbReference type="Google" id="ProtNLM"/>
    </source>
</evidence>
<accession>A0A6A5VCB5</accession>
<dbReference type="OrthoDB" id="3594103at2759"/>
<dbReference type="PANTHER" id="PTHR37538:SF4">
    <property type="entry name" value="PITSLRE SERINE_THREONINE-PROTEIN KINASE CDC2L1"/>
    <property type="match status" value="1"/>
</dbReference>
<dbReference type="Proteomes" id="UP000800036">
    <property type="component" value="Unassembled WGS sequence"/>
</dbReference>
<evidence type="ECO:0000313" key="3">
    <source>
        <dbReference type="Proteomes" id="UP000800036"/>
    </source>
</evidence>
<sequence>PYARNPITINIGPAPVMYYVPWHLLKSTNWSTVPAGREIRLPTMSADTGHILVHYLYTGTYQTLDSKISGIAQQPQLALKQALLVYRVSVTHTLDGLEQLARQQIEEHSASIDLKTIVNITSSKLPKKTEPTYLKDKTQKAFEKDHTVFADDAFCASLCKKSKLNDYVMCHVVKLLSEKLTQALAGKGNNTDELDEIPRPQPVPEEIVADKDRLEEKEKARLEEEEAE</sequence>
<feature type="non-terminal residue" evidence="2">
    <location>
        <position position="1"/>
    </location>
</feature>